<dbReference type="Proteomes" id="UP000053593">
    <property type="component" value="Unassembled WGS sequence"/>
</dbReference>
<accession>A0A0D0CR19</accession>
<feature type="compositionally biased region" description="Low complexity" evidence="1">
    <location>
        <begin position="362"/>
        <end position="373"/>
    </location>
</feature>
<dbReference type="AlphaFoldDB" id="A0A0D0CR19"/>
<name>A0A0D0CR19_9AGAR</name>
<feature type="compositionally biased region" description="Polar residues" evidence="1">
    <location>
        <begin position="128"/>
        <end position="141"/>
    </location>
</feature>
<reference evidence="2 3" key="1">
    <citation type="submission" date="2014-04" db="EMBL/GenBank/DDBJ databases">
        <title>Evolutionary Origins and Diversification of the Mycorrhizal Mutualists.</title>
        <authorList>
            <consortium name="DOE Joint Genome Institute"/>
            <consortium name="Mycorrhizal Genomics Consortium"/>
            <person name="Kohler A."/>
            <person name="Kuo A."/>
            <person name="Nagy L.G."/>
            <person name="Floudas D."/>
            <person name="Copeland A."/>
            <person name="Barry K.W."/>
            <person name="Cichocki N."/>
            <person name="Veneault-Fourrey C."/>
            <person name="LaButti K."/>
            <person name="Lindquist E.A."/>
            <person name="Lipzen A."/>
            <person name="Lundell T."/>
            <person name="Morin E."/>
            <person name="Murat C."/>
            <person name="Riley R."/>
            <person name="Ohm R."/>
            <person name="Sun H."/>
            <person name="Tunlid A."/>
            <person name="Henrissat B."/>
            <person name="Grigoriev I.V."/>
            <person name="Hibbett D.S."/>
            <person name="Martin F."/>
        </authorList>
    </citation>
    <scope>NUCLEOTIDE SEQUENCE [LARGE SCALE GENOMIC DNA]</scope>
    <source>
        <strain evidence="2 3">FD-317 M1</strain>
    </source>
</reference>
<dbReference type="OrthoDB" id="10667900at2759"/>
<organism evidence="2 3">
    <name type="scientific">Collybiopsis luxurians FD-317 M1</name>
    <dbReference type="NCBI Taxonomy" id="944289"/>
    <lineage>
        <taxon>Eukaryota</taxon>
        <taxon>Fungi</taxon>
        <taxon>Dikarya</taxon>
        <taxon>Basidiomycota</taxon>
        <taxon>Agaricomycotina</taxon>
        <taxon>Agaricomycetes</taxon>
        <taxon>Agaricomycetidae</taxon>
        <taxon>Agaricales</taxon>
        <taxon>Marasmiineae</taxon>
        <taxon>Omphalotaceae</taxon>
        <taxon>Collybiopsis</taxon>
        <taxon>Collybiopsis luxurians</taxon>
    </lineage>
</organism>
<dbReference type="HOGENOM" id="CLU_560264_0_0_1"/>
<evidence type="ECO:0000313" key="2">
    <source>
        <dbReference type="EMBL" id="KIK57968.1"/>
    </source>
</evidence>
<evidence type="ECO:0000313" key="3">
    <source>
        <dbReference type="Proteomes" id="UP000053593"/>
    </source>
</evidence>
<feature type="region of interest" description="Disordered" evidence="1">
    <location>
        <begin position="355"/>
        <end position="382"/>
    </location>
</feature>
<feature type="compositionally biased region" description="Basic residues" evidence="1">
    <location>
        <begin position="165"/>
        <end position="181"/>
    </location>
</feature>
<protein>
    <submittedName>
        <fullName evidence="2">Uncharacterized protein</fullName>
    </submittedName>
</protein>
<keyword evidence="3" id="KW-1185">Reference proteome</keyword>
<proteinExistence type="predicted"/>
<feature type="region of interest" description="Disordered" evidence="1">
    <location>
        <begin position="101"/>
        <end position="207"/>
    </location>
</feature>
<sequence length="487" mass="54778">MRWKKEFNPAVQALADASNFAINGSNFSVVGGNVYSFSNDMKGSVDGAWNREEFIRNLKQYLQSGGSKDDGGEFLDLFSMYQKERQENFFIRSQGQWQNTRVQSSNNNGHNQDKGGTSTLHDNHEQRYTQGVSVCQATDPQSTRESHTSQIRPEITEKPSELTVKTKRSRSRRARKSKHKRLLEVQLQEPVGITSSKSSDSDRSAAISSLQSSKDVLCALELQNGPVDEAHSPISRNERKVDELADSEPLKPQNDLLPMTKGQVLEERFKVDDAAASSCTTQHQVEETHEFKNITGNSRILPRCLILAVMFIDSCFFRRADSSCEFIQLDLERPVPSSVSPSGCGMKGYRLPAEKSVEIKPPDSSSLSSSPDSKINGGAFNTADRDVHTSTTHSKCINTTFNNCVFPDRDSIPNAASANTGSLSNPPGAPRNNCICYRKRRRWQITRFAHMIYYHHFPPVLYPGSQWIPNYLIPPFTPWYHGDPWYR</sequence>
<feature type="compositionally biased region" description="Polar residues" evidence="1">
    <location>
        <begin position="101"/>
        <end position="120"/>
    </location>
</feature>
<dbReference type="EMBL" id="KN834788">
    <property type="protein sequence ID" value="KIK57968.1"/>
    <property type="molecule type" value="Genomic_DNA"/>
</dbReference>
<gene>
    <name evidence="2" type="ORF">GYMLUDRAFT_75235</name>
</gene>
<evidence type="ECO:0000256" key="1">
    <source>
        <dbReference type="SAM" id="MobiDB-lite"/>
    </source>
</evidence>